<dbReference type="SUPFAM" id="SSF47413">
    <property type="entry name" value="lambda repressor-like DNA-binding domains"/>
    <property type="match status" value="1"/>
</dbReference>
<dbReference type="CDD" id="cd01392">
    <property type="entry name" value="HTH_LacI"/>
    <property type="match status" value="1"/>
</dbReference>
<dbReference type="SUPFAM" id="SSF53822">
    <property type="entry name" value="Periplasmic binding protein-like I"/>
    <property type="match status" value="1"/>
</dbReference>
<dbReference type="SMART" id="SM00354">
    <property type="entry name" value="HTH_LACI"/>
    <property type="match status" value="1"/>
</dbReference>
<evidence type="ECO:0000313" key="5">
    <source>
        <dbReference type="EMBL" id="SNU88149.1"/>
    </source>
</evidence>
<dbReference type="KEGG" id="smen:SAMEA4412692_0921"/>
<evidence type="ECO:0000256" key="2">
    <source>
        <dbReference type="ARBA" id="ARBA00023125"/>
    </source>
</evidence>
<proteinExistence type="predicted"/>
<gene>
    <name evidence="5" type="primary">ccpA_3</name>
    <name evidence="5" type="ORF">SAMEA4412692_00921</name>
</gene>
<dbReference type="Pfam" id="PF00356">
    <property type="entry name" value="LacI"/>
    <property type="match status" value="1"/>
</dbReference>
<sequence>MTTLKDVAKLACVDVSTVSRALNNSAYVHPDTKARIMAAVKELSYQPNVLAKGLREGKRNTIGVVVPHLHLTVFAEITQGIEEAATKAGYATLICNTNDDPSIEKECLNRLRNGFVDGIIIAGTGHNKKLLKDIQVSGIAITQIMRRQNSDISCVSVDYKKSAYEATQYFAKKGCHNIGLINGSMKIPPYQERYEGYKKAIKELGLTETLAESNGAVNTLEYGYHCTKELLNKNPNLDAIIAAVDAQGIGALRVLKEEAIAVPDSIKLISLTGQEIGSVLQTTMTAMEIPAVDIGRQAAMMTIEDIKSKDKHVVQKNLIFSSKLVERESS</sequence>
<evidence type="ECO:0000259" key="4">
    <source>
        <dbReference type="PROSITE" id="PS50932"/>
    </source>
</evidence>
<keyword evidence="3" id="KW-0804">Transcription</keyword>
<dbReference type="Pfam" id="PF00532">
    <property type="entry name" value="Peripla_BP_1"/>
    <property type="match status" value="1"/>
</dbReference>
<dbReference type="InterPro" id="IPR000843">
    <property type="entry name" value="HTH_LacI"/>
</dbReference>
<dbReference type="AlphaFoldDB" id="A0A239SSA8"/>
<dbReference type="OrthoDB" id="9775106at2"/>
<dbReference type="PANTHER" id="PTHR30146:SF109">
    <property type="entry name" value="HTH-TYPE TRANSCRIPTIONAL REGULATOR GALS"/>
    <property type="match status" value="1"/>
</dbReference>
<protein>
    <submittedName>
        <fullName evidence="5">Maltose operon transcription repressor</fullName>
    </submittedName>
</protein>
<dbReference type="GO" id="GO:0000976">
    <property type="term" value="F:transcription cis-regulatory region binding"/>
    <property type="evidence" value="ECO:0007669"/>
    <property type="project" value="TreeGrafter"/>
</dbReference>
<dbReference type="Proteomes" id="UP000215185">
    <property type="component" value="Chromosome 1"/>
</dbReference>
<reference evidence="5 6" key="1">
    <citation type="submission" date="2017-06" db="EMBL/GenBank/DDBJ databases">
        <authorList>
            <consortium name="Pathogen Informatics"/>
        </authorList>
    </citation>
    <scope>NUCLEOTIDE SEQUENCE [LARGE SCALE GENOMIC DNA]</scope>
    <source>
        <strain evidence="5 6">NCTC13788</strain>
    </source>
</reference>
<dbReference type="eggNOG" id="COG1609">
    <property type="taxonomic scope" value="Bacteria"/>
</dbReference>
<evidence type="ECO:0000256" key="1">
    <source>
        <dbReference type="ARBA" id="ARBA00023015"/>
    </source>
</evidence>
<dbReference type="InterPro" id="IPR028082">
    <property type="entry name" value="Peripla_BP_I"/>
</dbReference>
<keyword evidence="1" id="KW-0805">Transcription regulation</keyword>
<dbReference type="PANTHER" id="PTHR30146">
    <property type="entry name" value="LACI-RELATED TRANSCRIPTIONAL REPRESSOR"/>
    <property type="match status" value="1"/>
</dbReference>
<dbReference type="InterPro" id="IPR001761">
    <property type="entry name" value="Peripla_BP/Lac1_sug-bd_dom"/>
</dbReference>
<organism evidence="5 6">
    <name type="scientific">Streptococcus merionis</name>
    <dbReference type="NCBI Taxonomy" id="400065"/>
    <lineage>
        <taxon>Bacteria</taxon>
        <taxon>Bacillati</taxon>
        <taxon>Bacillota</taxon>
        <taxon>Bacilli</taxon>
        <taxon>Lactobacillales</taxon>
        <taxon>Streptococcaceae</taxon>
        <taxon>Streptococcus</taxon>
    </lineage>
</organism>
<feature type="domain" description="HTH lacI-type" evidence="4">
    <location>
        <begin position="2"/>
        <end position="56"/>
    </location>
</feature>
<dbReference type="GO" id="GO:0003700">
    <property type="term" value="F:DNA-binding transcription factor activity"/>
    <property type="evidence" value="ECO:0007669"/>
    <property type="project" value="TreeGrafter"/>
</dbReference>
<accession>A0A239SSA8</accession>
<name>A0A239SSA8_9STRE</name>
<keyword evidence="6" id="KW-1185">Reference proteome</keyword>
<dbReference type="InterPro" id="IPR010982">
    <property type="entry name" value="Lambda_DNA-bd_dom_sf"/>
</dbReference>
<dbReference type="STRING" id="1123308.GCA_000380085_00262"/>
<evidence type="ECO:0000313" key="6">
    <source>
        <dbReference type="Proteomes" id="UP000215185"/>
    </source>
</evidence>
<evidence type="ECO:0000256" key="3">
    <source>
        <dbReference type="ARBA" id="ARBA00023163"/>
    </source>
</evidence>
<keyword evidence="2" id="KW-0238">DNA-binding</keyword>
<dbReference type="PROSITE" id="PS50932">
    <property type="entry name" value="HTH_LACI_2"/>
    <property type="match status" value="1"/>
</dbReference>
<dbReference type="RefSeq" id="WP_018372826.1">
    <property type="nucleotide sequence ID" value="NZ_LT906439.1"/>
</dbReference>
<dbReference type="EMBL" id="LT906439">
    <property type="protein sequence ID" value="SNU88149.1"/>
    <property type="molecule type" value="Genomic_DNA"/>
</dbReference>
<dbReference type="Gene3D" id="3.40.50.2300">
    <property type="match status" value="2"/>
</dbReference>
<dbReference type="Gene3D" id="1.10.260.40">
    <property type="entry name" value="lambda repressor-like DNA-binding domains"/>
    <property type="match status" value="1"/>
</dbReference>
<dbReference type="CDD" id="cd06267">
    <property type="entry name" value="PBP1_LacI_sugar_binding-like"/>
    <property type="match status" value="1"/>
</dbReference>